<dbReference type="Gene3D" id="3.40.50.300">
    <property type="entry name" value="P-loop containing nucleotide triphosphate hydrolases"/>
    <property type="match status" value="1"/>
</dbReference>
<protein>
    <submittedName>
        <fullName evidence="1">Uncharacterized protein</fullName>
    </submittedName>
</protein>
<accession>A0A8R1U5J5</accession>
<dbReference type="AlphaFoldDB" id="A0A2A6BE55"/>
<accession>A0A2A6BE55</accession>
<evidence type="ECO:0000313" key="2">
    <source>
        <dbReference type="Proteomes" id="UP000005239"/>
    </source>
</evidence>
<dbReference type="SUPFAM" id="SSF52540">
    <property type="entry name" value="P-loop containing nucleoside triphosphate hydrolases"/>
    <property type="match status" value="1"/>
</dbReference>
<evidence type="ECO:0000313" key="1">
    <source>
        <dbReference type="EnsemblMetazoa" id="PPA04166.1"/>
    </source>
</evidence>
<dbReference type="Proteomes" id="UP000005239">
    <property type="component" value="Unassembled WGS sequence"/>
</dbReference>
<keyword evidence="2" id="KW-1185">Reference proteome</keyword>
<dbReference type="EnsemblMetazoa" id="PPA04166.1">
    <property type="protein sequence ID" value="PPA04166.1"/>
    <property type="gene ID" value="WBGene00093720"/>
</dbReference>
<reference evidence="1" key="2">
    <citation type="submission" date="2022-06" db="UniProtKB">
        <authorList>
            <consortium name="EnsemblMetazoa"/>
        </authorList>
    </citation>
    <scope>IDENTIFICATION</scope>
    <source>
        <strain evidence="1">PS312</strain>
    </source>
</reference>
<name>A0A2A6BE55_PRIPA</name>
<reference evidence="2" key="1">
    <citation type="journal article" date="2008" name="Nat. Genet.">
        <title>The Pristionchus pacificus genome provides a unique perspective on nematode lifestyle and parasitism.</title>
        <authorList>
            <person name="Dieterich C."/>
            <person name="Clifton S.W."/>
            <person name="Schuster L.N."/>
            <person name="Chinwalla A."/>
            <person name="Delehaunty K."/>
            <person name="Dinkelacker I."/>
            <person name="Fulton L."/>
            <person name="Fulton R."/>
            <person name="Godfrey J."/>
            <person name="Minx P."/>
            <person name="Mitreva M."/>
            <person name="Roeseler W."/>
            <person name="Tian H."/>
            <person name="Witte H."/>
            <person name="Yang S.P."/>
            <person name="Wilson R.K."/>
            <person name="Sommer R.J."/>
        </authorList>
    </citation>
    <scope>NUCLEOTIDE SEQUENCE [LARGE SCALE GENOMIC DNA]</scope>
    <source>
        <strain evidence="2">PS312</strain>
    </source>
</reference>
<organism evidence="1 2">
    <name type="scientific">Pristionchus pacificus</name>
    <name type="common">Parasitic nematode worm</name>
    <dbReference type="NCBI Taxonomy" id="54126"/>
    <lineage>
        <taxon>Eukaryota</taxon>
        <taxon>Metazoa</taxon>
        <taxon>Ecdysozoa</taxon>
        <taxon>Nematoda</taxon>
        <taxon>Chromadorea</taxon>
        <taxon>Rhabditida</taxon>
        <taxon>Rhabditina</taxon>
        <taxon>Diplogasteromorpha</taxon>
        <taxon>Diplogasteroidea</taxon>
        <taxon>Neodiplogasteridae</taxon>
        <taxon>Pristionchus</taxon>
    </lineage>
</organism>
<proteinExistence type="predicted"/>
<gene>
    <name evidence="1" type="primary">WBGene00093720</name>
</gene>
<sequence>MASPMDLLPFSLEETRWPGLEGTEISRIAQWARISDPNHRNYPQRHLFHHRTGNILAKERAFEDIRMHNGAERFIEVLATTLGQKDVVFGALPPGYGKTVSARLIIEKLIDAELTEMERRNETVDRSALDLSTKLLSKTLHLTPTATNACSAVQFTSTKQITDASVTGYTQLCLARCLNAMAPIDETNDAHCCSTFRRRIDKCLILTATNSSVIEGQIRGLVEAHSHLSYEYVKIPHLDANWSTRRIEITKSCMHSPESYRRRDETDYFFEYDLYRTPMSQKLALAMRDAHGKNADVDYISEDSEASTDARLMSLVTATEVLIKHFVDEAEGVRKYKAEKKKELMKKEDELRVANVARSFEVENAKLVVDELEKEPHKFPNILVFVPSTAVVKQVLKKVRTTHTNFFRPIWGLNDTVQPYKFVTCSVTIDLEKELMFDAVDEEMTYMKHYEKDEKEKVRKCGALKKGKVIIIVNGAESGLTIDRVGGIVESGVERLRTPNVRSGIAYNIFKLRDEALVEQRAGRGGRSRPAEHITCLGHYGMRSLHERGSTILEEKRQGQMTIVDWFRREHDPRTRQFRTMHYHYWNYTIMEGRVSGVLVEKPNHKRTAENLEEVFRTGESALEMEPSFDAKKAAQIFPNLHPSHTKMLIAYVYAGMALHGLIRAMMKPSRSSAADSIVGPTPRMNTLDIYRLAIRTYTHGGRGTKLIPHKYTGDATALADFHAQLVVAAQWDIAKPLPTDELLATGNIASANFWGGAWLPCGPFDAESGELATRMKYLAENEEGGIYFTYRRLVNDEEYYMKYDGYDMQGRPVILQKKLPRRVRADSSWDVDR</sequence>
<dbReference type="InterPro" id="IPR027417">
    <property type="entry name" value="P-loop_NTPase"/>
</dbReference>